<keyword evidence="6 8" id="KW-0720">Serine protease</keyword>
<feature type="region of interest" description="Disordered" evidence="11">
    <location>
        <begin position="1"/>
        <end position="33"/>
    </location>
</feature>
<gene>
    <name evidence="13" type="ordered locus">PMT9312_1185</name>
</gene>
<dbReference type="STRING" id="74546.PMT9312_1185"/>
<dbReference type="InterPro" id="IPR015500">
    <property type="entry name" value="Peptidase_S8_subtilisin-rel"/>
</dbReference>
<feature type="coiled-coil region" evidence="10">
    <location>
        <begin position="540"/>
        <end position="833"/>
    </location>
</feature>
<dbReference type="PRINTS" id="PR00723">
    <property type="entry name" value="SUBTILISIN"/>
</dbReference>
<evidence type="ECO:0000259" key="12">
    <source>
        <dbReference type="Pfam" id="PF00082"/>
    </source>
</evidence>
<dbReference type="InterPro" id="IPR023827">
    <property type="entry name" value="Peptidase_S8_Asp-AS"/>
</dbReference>
<dbReference type="InterPro" id="IPR050131">
    <property type="entry name" value="Peptidase_S8_subtilisin-like"/>
</dbReference>
<proteinExistence type="inferred from homology"/>
<evidence type="ECO:0000256" key="3">
    <source>
        <dbReference type="ARBA" id="ARBA00022525"/>
    </source>
</evidence>
<dbReference type="CDD" id="cd07484">
    <property type="entry name" value="Peptidases_S8_Thermitase_like"/>
    <property type="match status" value="1"/>
</dbReference>
<protein>
    <submittedName>
        <fullName evidence="13">Subtilisin-like protein serine proteases-like protein</fullName>
    </submittedName>
</protein>
<comment type="subcellular location">
    <subcellularLocation>
        <location evidence="1">Secreted</location>
    </subcellularLocation>
</comment>
<dbReference type="InterPro" id="IPR022398">
    <property type="entry name" value="Peptidase_S8_His-AS"/>
</dbReference>
<dbReference type="KEGG" id="pmi:PMT9312_1185"/>
<feature type="compositionally biased region" description="Low complexity" evidence="11">
    <location>
        <begin position="13"/>
        <end position="30"/>
    </location>
</feature>
<feature type="domain" description="Peptidase S8/S53" evidence="12">
    <location>
        <begin position="219"/>
        <end position="461"/>
    </location>
</feature>
<dbReference type="InterPro" id="IPR023828">
    <property type="entry name" value="Peptidase_S8_Ser-AS"/>
</dbReference>
<dbReference type="InterPro" id="IPR036852">
    <property type="entry name" value="Peptidase_S8/S53_dom_sf"/>
</dbReference>
<evidence type="ECO:0000256" key="2">
    <source>
        <dbReference type="ARBA" id="ARBA00011073"/>
    </source>
</evidence>
<dbReference type="PROSITE" id="PS00136">
    <property type="entry name" value="SUBTILASE_ASP"/>
    <property type="match status" value="1"/>
</dbReference>
<dbReference type="HOGENOM" id="CLU_324125_0_0_3"/>
<sequence length="891" mass="98385">MSNKKEGSSGSFDKLNTDNNNNKKNLSKQNSEVENGLNKLENNKSNTEINLIKQISTEGESYEIEYSIDQIQNPIDKSSDLKQFNLERIRKLQTFDLEYKNKYYEDYFNSYSIDSYENQEISLIQFNQNTIIDFKNSENILERTKSSSGSGCGNQEIPTPINFSSTDGYGHANIERAFEILKGIDISSKDDLGGNLWGLDNIGAPEVWTSTGCFSGSTGKDVVVAVLDTGLDYSHSEFSGRIVDGYDFIDNDNIAQDVHGHGTHCSGTILGANDGVGITGVAYDAKIMPIKVLNDSGRGSIAGIVAGMRWAVDNGADVLNLSLGGGAPNSDYLDALKYAADNGVVVAMASGNSSSSAPLWPARYATDYGIAVGAVDINKNDAYFSNRAGNTTMDYVSAPGVNVYSSLPGGGYESWNGTSMAAPHVAGMAALLKSYDKTLTPLQIETLISASASNSDSNSSNNSNNYFESNSEFNMFYSKDFDDLFFESNELISGYEYSFDSNSSGSDYLDWALDLIGENNEKMYIAGTDGFYENQSKNKIEELNSFIDEINQGVEDKEEEIAYAGGTDGFYENQSKNKIEELNSFIDEINQGVEDKEEEIAYAGGTDGFYENQSKNKIEELNSFIDEINQGVEDKEEEIAYAGGTDGFYENQSKNKIEELNSFIDEINQGVEDKEEEIAYAGGTDGFYENQSKNKIEELNSFIDEINQGVEDKEEEIAYAGGTDGFYENQSKNKIEELNSFIDEINQGVEDKEEEIAYAGGTDGFYENQSKNKIEELNSFIDEINQGVEDKEEEIAYAGGTDGFYENQSKNKIEELNSFIDEINQGVEDKEEEIAYAGGTDGFYENQSKNGTILGFNSNLENENNLFEDNLILSNNGFQNYLENQNNNYSV</sequence>
<dbReference type="SUPFAM" id="SSF52743">
    <property type="entry name" value="Subtilisin-like"/>
    <property type="match status" value="1"/>
</dbReference>
<reference evidence="14" key="1">
    <citation type="submission" date="2005-07" db="EMBL/GenBank/DDBJ databases">
        <title>Complete sequence of Prochlorococcus marinus str. MIT 9312.</title>
        <authorList>
            <consortium name="US DOE Joint Genome Institute"/>
            <person name="Copeland A."/>
            <person name="Lucas S."/>
            <person name="Lapidus A."/>
            <person name="Barry K."/>
            <person name="Detter J.C."/>
            <person name="Glavina T."/>
            <person name="Hammon N."/>
            <person name="Israni S."/>
            <person name="Pitluck S."/>
            <person name="Thiel J."/>
            <person name="Schmutz J."/>
            <person name="Larimer F."/>
            <person name="Land M."/>
            <person name="Kyrpides N."/>
            <person name="Lykidis A."/>
            <person name="Richardson P."/>
        </authorList>
    </citation>
    <scope>NUCLEOTIDE SEQUENCE [LARGE SCALE GENOMIC DNA]</scope>
    <source>
        <strain evidence="14">MIT 9312</strain>
    </source>
</reference>
<keyword evidence="4 8" id="KW-0645">Protease</keyword>
<feature type="active site" description="Charge relay system" evidence="7 8">
    <location>
        <position position="419"/>
    </location>
</feature>
<evidence type="ECO:0000256" key="1">
    <source>
        <dbReference type="ARBA" id="ARBA00004613"/>
    </source>
</evidence>
<feature type="active site" description="Charge relay system" evidence="7 8">
    <location>
        <position position="228"/>
    </location>
</feature>
<evidence type="ECO:0000256" key="11">
    <source>
        <dbReference type="SAM" id="MobiDB-lite"/>
    </source>
</evidence>
<dbReference type="PROSITE" id="PS51892">
    <property type="entry name" value="SUBTILASE"/>
    <property type="match status" value="1"/>
</dbReference>
<dbReference type="PANTHER" id="PTHR43806">
    <property type="entry name" value="PEPTIDASE S8"/>
    <property type="match status" value="1"/>
</dbReference>
<dbReference type="PROSITE" id="PS00138">
    <property type="entry name" value="SUBTILASE_SER"/>
    <property type="match status" value="1"/>
</dbReference>
<dbReference type="Gene3D" id="3.40.50.200">
    <property type="entry name" value="Peptidase S8/S53 domain"/>
    <property type="match status" value="1"/>
</dbReference>
<dbReference type="GO" id="GO:0005576">
    <property type="term" value="C:extracellular region"/>
    <property type="evidence" value="ECO:0007669"/>
    <property type="project" value="UniProtKB-SubCell"/>
</dbReference>
<dbReference type="RefSeq" id="WP_011376734.1">
    <property type="nucleotide sequence ID" value="NC_007577.1"/>
</dbReference>
<keyword evidence="5 8" id="KW-0378">Hydrolase</keyword>
<evidence type="ECO:0000313" key="14">
    <source>
        <dbReference type="Proteomes" id="UP000002715"/>
    </source>
</evidence>
<evidence type="ECO:0000256" key="5">
    <source>
        <dbReference type="ARBA" id="ARBA00022801"/>
    </source>
</evidence>
<dbReference type="GO" id="GO:0004252">
    <property type="term" value="F:serine-type endopeptidase activity"/>
    <property type="evidence" value="ECO:0007669"/>
    <property type="project" value="UniProtKB-UniRule"/>
</dbReference>
<evidence type="ECO:0000313" key="13">
    <source>
        <dbReference type="EMBL" id="ABB50244.1"/>
    </source>
</evidence>
<dbReference type="OrthoDB" id="9798386at2"/>
<comment type="similarity">
    <text evidence="2 8 9">Belongs to the peptidase S8 family.</text>
</comment>
<dbReference type="eggNOG" id="COG1404">
    <property type="taxonomic scope" value="Bacteria"/>
</dbReference>
<keyword evidence="10" id="KW-0175">Coiled coil</keyword>
<dbReference type="InterPro" id="IPR034084">
    <property type="entry name" value="Thermitase-like_dom"/>
</dbReference>
<name>Q31A51_PROM9</name>
<accession>Q31A51</accession>
<evidence type="ECO:0000256" key="10">
    <source>
        <dbReference type="SAM" id="Coils"/>
    </source>
</evidence>
<dbReference type="InterPro" id="IPR000209">
    <property type="entry name" value="Peptidase_S8/S53_dom"/>
</dbReference>
<dbReference type="AlphaFoldDB" id="Q31A51"/>
<evidence type="ECO:0000256" key="6">
    <source>
        <dbReference type="ARBA" id="ARBA00022825"/>
    </source>
</evidence>
<dbReference type="GO" id="GO:0006508">
    <property type="term" value="P:proteolysis"/>
    <property type="evidence" value="ECO:0007669"/>
    <property type="project" value="UniProtKB-KW"/>
</dbReference>
<evidence type="ECO:0000256" key="4">
    <source>
        <dbReference type="ARBA" id="ARBA00022670"/>
    </source>
</evidence>
<organism evidence="13 14">
    <name type="scientific">Prochlorococcus marinus (strain MIT 9312)</name>
    <dbReference type="NCBI Taxonomy" id="74546"/>
    <lineage>
        <taxon>Bacteria</taxon>
        <taxon>Bacillati</taxon>
        <taxon>Cyanobacteriota</taxon>
        <taxon>Cyanophyceae</taxon>
        <taxon>Synechococcales</taxon>
        <taxon>Prochlorococcaceae</taxon>
        <taxon>Prochlorococcus</taxon>
    </lineage>
</organism>
<dbReference type="Pfam" id="PF00082">
    <property type="entry name" value="Peptidase_S8"/>
    <property type="match status" value="1"/>
</dbReference>
<evidence type="ECO:0000256" key="7">
    <source>
        <dbReference type="PIRSR" id="PIRSR615500-1"/>
    </source>
</evidence>
<dbReference type="PROSITE" id="PS00137">
    <property type="entry name" value="SUBTILASE_HIS"/>
    <property type="match status" value="1"/>
</dbReference>
<dbReference type="Proteomes" id="UP000002715">
    <property type="component" value="Chromosome"/>
</dbReference>
<dbReference type="EMBL" id="CP000111">
    <property type="protein sequence ID" value="ABB50244.1"/>
    <property type="molecule type" value="Genomic_DNA"/>
</dbReference>
<feature type="active site" description="Charge relay system" evidence="7 8">
    <location>
        <position position="261"/>
    </location>
</feature>
<evidence type="ECO:0000256" key="9">
    <source>
        <dbReference type="RuleBase" id="RU003355"/>
    </source>
</evidence>
<dbReference type="PANTHER" id="PTHR43806:SF11">
    <property type="entry name" value="CEREVISIN-RELATED"/>
    <property type="match status" value="1"/>
</dbReference>
<keyword evidence="3" id="KW-0964">Secreted</keyword>
<evidence type="ECO:0000256" key="8">
    <source>
        <dbReference type="PROSITE-ProRule" id="PRU01240"/>
    </source>
</evidence>